<dbReference type="AlphaFoldDB" id="A0A642UMG7"/>
<proteinExistence type="predicted"/>
<dbReference type="Pfam" id="PF08613">
    <property type="entry name" value="Cyclin"/>
    <property type="match status" value="1"/>
</dbReference>
<protein>
    <recommendedName>
        <fullName evidence="4">Cyclin-like domain-containing protein</fullName>
    </recommendedName>
</protein>
<dbReference type="PANTHER" id="PTHR15615">
    <property type="match status" value="1"/>
</dbReference>
<dbReference type="GO" id="GO:0005634">
    <property type="term" value="C:nucleus"/>
    <property type="evidence" value="ECO:0007669"/>
    <property type="project" value="TreeGrafter"/>
</dbReference>
<dbReference type="InterPro" id="IPR013922">
    <property type="entry name" value="Cyclin_PHO80-like"/>
</dbReference>
<dbReference type="OrthoDB" id="244495at2759"/>
<dbReference type="GO" id="GO:0000307">
    <property type="term" value="C:cyclin-dependent protein kinase holoenzyme complex"/>
    <property type="evidence" value="ECO:0007669"/>
    <property type="project" value="TreeGrafter"/>
</dbReference>
<reference evidence="2" key="1">
    <citation type="journal article" date="2019" name="G3 (Bethesda)">
        <title>Genome Assemblies of Two Rare Opportunistic Yeast Pathogens: Diutina rugosa (syn. Candida rugosa) and Trichomonascus ciferrii (syn. Candida ciferrii).</title>
        <authorList>
            <person name="Mixao V."/>
            <person name="Saus E."/>
            <person name="Hansen A.P."/>
            <person name="Lass-Florl C."/>
            <person name="Gabaldon T."/>
        </authorList>
    </citation>
    <scope>NUCLEOTIDE SEQUENCE</scope>
    <source>
        <strain evidence="2">CBS 4856</strain>
    </source>
</reference>
<dbReference type="GO" id="GO:0016538">
    <property type="term" value="F:cyclin-dependent protein serine/threonine kinase regulator activity"/>
    <property type="evidence" value="ECO:0007669"/>
    <property type="project" value="TreeGrafter"/>
</dbReference>
<feature type="compositionally biased region" description="Polar residues" evidence="1">
    <location>
        <begin position="29"/>
        <end position="39"/>
    </location>
</feature>
<feature type="compositionally biased region" description="Low complexity" evidence="1">
    <location>
        <begin position="50"/>
        <end position="62"/>
    </location>
</feature>
<organism evidence="2 3">
    <name type="scientific">Trichomonascus ciferrii</name>
    <dbReference type="NCBI Taxonomy" id="44093"/>
    <lineage>
        <taxon>Eukaryota</taxon>
        <taxon>Fungi</taxon>
        <taxon>Dikarya</taxon>
        <taxon>Ascomycota</taxon>
        <taxon>Saccharomycotina</taxon>
        <taxon>Dipodascomycetes</taxon>
        <taxon>Dipodascales</taxon>
        <taxon>Trichomonascaceae</taxon>
        <taxon>Trichomonascus</taxon>
        <taxon>Trichomonascus ciferrii complex</taxon>
    </lineage>
</organism>
<dbReference type="InterPro" id="IPR036915">
    <property type="entry name" value="Cyclin-like_sf"/>
</dbReference>
<evidence type="ECO:0000313" key="2">
    <source>
        <dbReference type="EMBL" id="KAA8901677.1"/>
    </source>
</evidence>
<dbReference type="PANTHER" id="PTHR15615:SF27">
    <property type="entry name" value="PHO85 CYCLIN CLG1"/>
    <property type="match status" value="1"/>
</dbReference>
<evidence type="ECO:0000313" key="3">
    <source>
        <dbReference type="Proteomes" id="UP000761534"/>
    </source>
</evidence>
<feature type="region of interest" description="Disordered" evidence="1">
    <location>
        <begin position="26"/>
        <end position="63"/>
    </location>
</feature>
<dbReference type="Proteomes" id="UP000761534">
    <property type="component" value="Unassembled WGS sequence"/>
</dbReference>
<sequence>MPSLPYYNGQMVTPPEYSVAPIHNHTHQHQAPVQNTAQGYSLPPPYHAINNNQQPQQQQVPVSRSQMFDNSNSAAAYSQNGTTFYLPPSAVPLDQMSHHAQPQHSMMPPPPPHLLHPMPPPPPHLAMPPPLPSHHPHNSYQPPPPPHMMMPPPAPAAPVAPATTKVTGGVSATLDYSIEEMGRFLSTMSCGIMLPSESLPASSFQTYNKFVTQLLTATRLPSATVILSLVYLSRRWALGNLPSTTTDNNVIYRMLVVSLLLANKFHDDNTFTNKSWYEATGIAVSELTRIEMDWLREIKWDLHLNDQDQKGWDRWNDCWLVFSKKKTESTEHNMVSPVSPTSPVVESDYSGSVSPNRPGYTIPRWYEMANNNSHNPATAHNRGGGNGAANGFSSFFQQSFANDTHKDHRGSYYVSAYNNMATCNCSMCVFEPATTTTTTMSDRPRYPPQQTCYGGMPNRLHVPSWGNALPSMNWYPSVAAC</sequence>
<dbReference type="GO" id="GO:0019901">
    <property type="term" value="F:protein kinase binding"/>
    <property type="evidence" value="ECO:0007669"/>
    <property type="project" value="InterPro"/>
</dbReference>
<feature type="region of interest" description="Disordered" evidence="1">
    <location>
        <begin position="94"/>
        <end position="151"/>
    </location>
</feature>
<dbReference type="SUPFAM" id="SSF47954">
    <property type="entry name" value="Cyclin-like"/>
    <property type="match status" value="1"/>
</dbReference>
<feature type="region of interest" description="Disordered" evidence="1">
    <location>
        <begin position="333"/>
        <end position="353"/>
    </location>
</feature>
<keyword evidence="3" id="KW-1185">Reference proteome</keyword>
<dbReference type="VEuPathDB" id="FungiDB:TRICI_006042"/>
<dbReference type="EMBL" id="SWFS01000482">
    <property type="protein sequence ID" value="KAA8901677.1"/>
    <property type="molecule type" value="Genomic_DNA"/>
</dbReference>
<name>A0A642UMG7_9ASCO</name>
<dbReference type="Gene3D" id="1.10.472.10">
    <property type="entry name" value="Cyclin-like"/>
    <property type="match status" value="1"/>
</dbReference>
<evidence type="ECO:0008006" key="4">
    <source>
        <dbReference type="Google" id="ProtNLM"/>
    </source>
</evidence>
<accession>A0A642UMG7</accession>
<gene>
    <name evidence="2" type="ORF">TRICI_006042</name>
</gene>
<feature type="compositionally biased region" description="Pro residues" evidence="1">
    <location>
        <begin position="141"/>
        <end position="151"/>
    </location>
</feature>
<dbReference type="CDD" id="cd20557">
    <property type="entry name" value="CYCLIN_ScPCL1-like"/>
    <property type="match status" value="1"/>
</dbReference>
<feature type="compositionally biased region" description="Pro residues" evidence="1">
    <location>
        <begin position="107"/>
        <end position="133"/>
    </location>
</feature>
<feature type="compositionally biased region" description="Low complexity" evidence="1">
    <location>
        <begin position="335"/>
        <end position="347"/>
    </location>
</feature>
<evidence type="ECO:0000256" key="1">
    <source>
        <dbReference type="SAM" id="MobiDB-lite"/>
    </source>
</evidence>
<comment type="caution">
    <text evidence="2">The sequence shown here is derived from an EMBL/GenBank/DDBJ whole genome shotgun (WGS) entry which is preliminary data.</text>
</comment>